<evidence type="ECO:0000313" key="2">
    <source>
        <dbReference type="Proteomes" id="UP000652761"/>
    </source>
</evidence>
<proteinExistence type="predicted"/>
<keyword evidence="2" id="KW-1185">Reference proteome</keyword>
<accession>A0A843XKS9</accession>
<protein>
    <submittedName>
        <fullName evidence="1">Uncharacterized protein</fullName>
    </submittedName>
</protein>
<evidence type="ECO:0000313" key="1">
    <source>
        <dbReference type="EMBL" id="MQM19665.1"/>
    </source>
</evidence>
<sequence>MGMVLSLHRRGFVLRRQGSLLASESLYLRLVGGLPTAIRSFGIGDCLGMFGFCVDLRRSLGVSGGFGVGQPLFAPLVRRRRWRALAPATLSAVCRCLFHLLLFRLRRAPPAKPRVAVGLLIPVVSSPKFVGVPARQFCAPPGMVYETPLLAPSCAPLCGCLPSRSTSVWRVASDGRRLSSSPPAPSDCDLFNKQNDHSAWMDAIYLISSMT</sequence>
<comment type="caution">
    <text evidence="1">The sequence shown here is derived from an EMBL/GenBank/DDBJ whole genome shotgun (WGS) entry which is preliminary data.</text>
</comment>
<organism evidence="1 2">
    <name type="scientific">Colocasia esculenta</name>
    <name type="common">Wild taro</name>
    <name type="synonym">Arum esculentum</name>
    <dbReference type="NCBI Taxonomy" id="4460"/>
    <lineage>
        <taxon>Eukaryota</taxon>
        <taxon>Viridiplantae</taxon>
        <taxon>Streptophyta</taxon>
        <taxon>Embryophyta</taxon>
        <taxon>Tracheophyta</taxon>
        <taxon>Spermatophyta</taxon>
        <taxon>Magnoliopsida</taxon>
        <taxon>Liliopsida</taxon>
        <taxon>Araceae</taxon>
        <taxon>Aroideae</taxon>
        <taxon>Colocasieae</taxon>
        <taxon>Colocasia</taxon>
    </lineage>
</organism>
<dbReference type="Proteomes" id="UP000652761">
    <property type="component" value="Unassembled WGS sequence"/>
</dbReference>
<reference evidence="1" key="1">
    <citation type="submission" date="2017-07" db="EMBL/GenBank/DDBJ databases">
        <title>Taro Niue Genome Assembly and Annotation.</title>
        <authorList>
            <person name="Atibalentja N."/>
            <person name="Keating K."/>
            <person name="Fields C.J."/>
        </authorList>
    </citation>
    <scope>NUCLEOTIDE SEQUENCE</scope>
    <source>
        <strain evidence="1">Niue_2</strain>
        <tissue evidence="1">Leaf</tissue>
    </source>
</reference>
<dbReference type="EMBL" id="NMUH01009094">
    <property type="protein sequence ID" value="MQM19665.1"/>
    <property type="molecule type" value="Genomic_DNA"/>
</dbReference>
<dbReference type="AlphaFoldDB" id="A0A843XKS9"/>
<name>A0A843XKS9_COLES</name>
<gene>
    <name evidence="1" type="ORF">Taro_052671</name>
</gene>